<reference evidence="6" key="1">
    <citation type="submission" date="2016-11" db="EMBL/GenBank/DDBJ databases">
        <authorList>
            <person name="Jaros S."/>
            <person name="Januszkiewicz K."/>
            <person name="Wedrychowicz H."/>
        </authorList>
    </citation>
    <scope>NUCLEOTIDE SEQUENCE [LARGE SCALE GENOMIC DNA]</scope>
    <source>
        <strain evidence="6">DSM 7057</strain>
    </source>
</reference>
<dbReference type="Pfam" id="PF02826">
    <property type="entry name" value="2-Hacid_dh_C"/>
    <property type="match status" value="1"/>
</dbReference>
<evidence type="ECO:0000259" key="4">
    <source>
        <dbReference type="Pfam" id="PF02826"/>
    </source>
</evidence>
<evidence type="ECO:0000256" key="3">
    <source>
        <dbReference type="ARBA" id="ARBA00023027"/>
    </source>
</evidence>
<dbReference type="InterPro" id="IPR050857">
    <property type="entry name" value="D-2-hydroxyacid_DH"/>
</dbReference>
<dbReference type="PANTHER" id="PTHR42789:SF1">
    <property type="entry name" value="D-ISOMER SPECIFIC 2-HYDROXYACID DEHYDROGENASE FAMILY PROTEIN (AFU_ORTHOLOGUE AFUA_6G10090)"/>
    <property type="match status" value="1"/>
</dbReference>
<evidence type="ECO:0000313" key="5">
    <source>
        <dbReference type="EMBL" id="SFW48740.1"/>
    </source>
</evidence>
<accession>A0AA94HSX2</accession>
<dbReference type="SUPFAM" id="SSF51735">
    <property type="entry name" value="NAD(P)-binding Rossmann-fold domains"/>
    <property type="match status" value="1"/>
</dbReference>
<protein>
    <submittedName>
        <fullName evidence="5">D-isomer specific 2-hydroxyacid dehydrogenase, NAD binding domain</fullName>
    </submittedName>
</protein>
<dbReference type="GO" id="GO:0051287">
    <property type="term" value="F:NAD binding"/>
    <property type="evidence" value="ECO:0007669"/>
    <property type="project" value="InterPro"/>
</dbReference>
<dbReference type="RefSeq" id="WP_157735149.1">
    <property type="nucleotide sequence ID" value="NZ_FPIW01000023.1"/>
</dbReference>
<comment type="caution">
    <text evidence="5">The sequence shown here is derived from an EMBL/GenBank/DDBJ whole genome shotgun (WGS) entry which is preliminary data.</text>
</comment>
<name>A0AA94HSX2_DESDE</name>
<keyword evidence="2" id="KW-0560">Oxidoreductase</keyword>
<evidence type="ECO:0000256" key="1">
    <source>
        <dbReference type="ARBA" id="ARBA00005854"/>
    </source>
</evidence>
<dbReference type="AlphaFoldDB" id="A0AA94HSX2"/>
<proteinExistence type="inferred from homology"/>
<comment type="similarity">
    <text evidence="1">Belongs to the D-isomer specific 2-hydroxyacid dehydrogenase family.</text>
</comment>
<dbReference type="Proteomes" id="UP000182680">
    <property type="component" value="Unassembled WGS sequence"/>
</dbReference>
<evidence type="ECO:0000256" key="2">
    <source>
        <dbReference type="ARBA" id="ARBA00023002"/>
    </source>
</evidence>
<dbReference type="InterPro" id="IPR006140">
    <property type="entry name" value="D-isomer_DH_NAD-bd"/>
</dbReference>
<evidence type="ECO:0000313" key="6">
    <source>
        <dbReference type="Proteomes" id="UP000182680"/>
    </source>
</evidence>
<dbReference type="InterPro" id="IPR036291">
    <property type="entry name" value="NAD(P)-bd_dom_sf"/>
</dbReference>
<keyword evidence="3" id="KW-0520">NAD</keyword>
<feature type="domain" description="D-isomer specific 2-hydroxyacid dehydrogenase NAD-binding" evidence="4">
    <location>
        <begin position="2"/>
        <end position="143"/>
    </location>
</feature>
<dbReference type="EMBL" id="FPIW01000023">
    <property type="protein sequence ID" value="SFW48740.1"/>
    <property type="molecule type" value="Genomic_DNA"/>
</dbReference>
<dbReference type="PANTHER" id="PTHR42789">
    <property type="entry name" value="D-ISOMER SPECIFIC 2-HYDROXYACID DEHYDROGENASE FAMILY PROTEIN (AFU_ORTHOLOGUE AFUA_6G10090)"/>
    <property type="match status" value="1"/>
</dbReference>
<gene>
    <name evidence="5" type="ORF">SAMN02910291_01500</name>
</gene>
<sequence length="181" mass="19351">MSGKVLGLVGSGRIALAVARRAQGFGMRLAYTGRRRNEIFEAATGACYLDKKELLASSDFVSLHIPLTPETRHYMAAADLALMPPHAVLVNTARGAVVDEEALVEALEGGRPGGAGLDVFEREPHAHPGLRMLPNVLMTPHRGVATPDSLIDMGEACAHKIFDALDGRLPQDCLNPHARKA</sequence>
<dbReference type="GO" id="GO:0016491">
    <property type="term" value="F:oxidoreductase activity"/>
    <property type="evidence" value="ECO:0007669"/>
    <property type="project" value="UniProtKB-KW"/>
</dbReference>
<organism evidence="5 6">
    <name type="scientific">Desulfovibrio desulfuricans</name>
    <dbReference type="NCBI Taxonomy" id="876"/>
    <lineage>
        <taxon>Bacteria</taxon>
        <taxon>Pseudomonadati</taxon>
        <taxon>Thermodesulfobacteriota</taxon>
        <taxon>Desulfovibrionia</taxon>
        <taxon>Desulfovibrionales</taxon>
        <taxon>Desulfovibrionaceae</taxon>
        <taxon>Desulfovibrio</taxon>
    </lineage>
</organism>
<dbReference type="Gene3D" id="3.40.50.720">
    <property type="entry name" value="NAD(P)-binding Rossmann-like Domain"/>
    <property type="match status" value="1"/>
</dbReference>